<dbReference type="Proteomes" id="UP000298663">
    <property type="component" value="Unassembled WGS sequence"/>
</dbReference>
<keyword evidence="3" id="KW-1185">Reference proteome</keyword>
<accession>A0A4U5NDM9</accession>
<dbReference type="EMBL" id="AZBU02000004">
    <property type="protein sequence ID" value="TKR80834.1"/>
    <property type="molecule type" value="Genomic_DNA"/>
</dbReference>
<feature type="compositionally biased region" description="Polar residues" evidence="1">
    <location>
        <begin position="1"/>
        <end position="10"/>
    </location>
</feature>
<gene>
    <name evidence="2" type="ORF">L596_014833</name>
</gene>
<evidence type="ECO:0000313" key="2">
    <source>
        <dbReference type="EMBL" id="TKR80834.1"/>
    </source>
</evidence>
<feature type="region of interest" description="Disordered" evidence="1">
    <location>
        <begin position="80"/>
        <end position="103"/>
    </location>
</feature>
<sequence>MGPGQVSRSSGKPLGAAQDNNAPKALLFENGASLRAFSSDYSGSGLDHLPRLMAPRVHNQRIVLDLAPFLRSLEIARGCDHLRSSPDSKSSSSTLPHGPPASIDRLVFLD</sequence>
<name>A0A4U5NDM9_STECR</name>
<dbReference type="AlphaFoldDB" id="A0A4U5NDM9"/>
<protein>
    <submittedName>
        <fullName evidence="2">Uncharacterized protein</fullName>
    </submittedName>
</protein>
<reference evidence="2 3" key="1">
    <citation type="journal article" date="2015" name="Genome Biol.">
        <title>Comparative genomics of Steinernema reveals deeply conserved gene regulatory networks.</title>
        <authorList>
            <person name="Dillman A.R."/>
            <person name="Macchietto M."/>
            <person name="Porter C.F."/>
            <person name="Rogers A."/>
            <person name="Williams B."/>
            <person name="Antoshechkin I."/>
            <person name="Lee M.M."/>
            <person name="Goodwin Z."/>
            <person name="Lu X."/>
            <person name="Lewis E.E."/>
            <person name="Goodrich-Blair H."/>
            <person name="Stock S.P."/>
            <person name="Adams B.J."/>
            <person name="Sternberg P.W."/>
            <person name="Mortazavi A."/>
        </authorList>
    </citation>
    <scope>NUCLEOTIDE SEQUENCE [LARGE SCALE GENOMIC DNA]</scope>
    <source>
        <strain evidence="2 3">ALL</strain>
    </source>
</reference>
<evidence type="ECO:0000256" key="1">
    <source>
        <dbReference type="SAM" id="MobiDB-lite"/>
    </source>
</evidence>
<comment type="caution">
    <text evidence="2">The sequence shown here is derived from an EMBL/GenBank/DDBJ whole genome shotgun (WGS) entry which is preliminary data.</text>
</comment>
<proteinExistence type="predicted"/>
<reference evidence="2 3" key="2">
    <citation type="journal article" date="2019" name="G3 (Bethesda)">
        <title>Hybrid Assembly of the Genome of the Entomopathogenic Nematode Steinernema carpocapsae Identifies the X-Chromosome.</title>
        <authorList>
            <person name="Serra L."/>
            <person name="Macchietto M."/>
            <person name="Macias-Munoz A."/>
            <person name="McGill C.J."/>
            <person name="Rodriguez I.M."/>
            <person name="Rodriguez B."/>
            <person name="Murad R."/>
            <person name="Mortazavi A."/>
        </authorList>
    </citation>
    <scope>NUCLEOTIDE SEQUENCE [LARGE SCALE GENOMIC DNA]</scope>
    <source>
        <strain evidence="2 3">ALL</strain>
    </source>
</reference>
<feature type="region of interest" description="Disordered" evidence="1">
    <location>
        <begin position="1"/>
        <end position="21"/>
    </location>
</feature>
<evidence type="ECO:0000313" key="3">
    <source>
        <dbReference type="Proteomes" id="UP000298663"/>
    </source>
</evidence>
<organism evidence="2 3">
    <name type="scientific">Steinernema carpocapsae</name>
    <name type="common">Entomopathogenic nematode</name>
    <dbReference type="NCBI Taxonomy" id="34508"/>
    <lineage>
        <taxon>Eukaryota</taxon>
        <taxon>Metazoa</taxon>
        <taxon>Ecdysozoa</taxon>
        <taxon>Nematoda</taxon>
        <taxon>Chromadorea</taxon>
        <taxon>Rhabditida</taxon>
        <taxon>Tylenchina</taxon>
        <taxon>Panagrolaimomorpha</taxon>
        <taxon>Strongyloidoidea</taxon>
        <taxon>Steinernematidae</taxon>
        <taxon>Steinernema</taxon>
    </lineage>
</organism>